<dbReference type="Proteomes" id="UP000292547">
    <property type="component" value="Chromosome"/>
</dbReference>
<evidence type="ECO:0000313" key="3">
    <source>
        <dbReference type="Proteomes" id="UP000292547"/>
    </source>
</evidence>
<evidence type="ECO:0000256" key="1">
    <source>
        <dbReference type="SAM" id="Phobius"/>
    </source>
</evidence>
<sequence length="151" mass="16248">MANESDVLLELWKGQREEARQMENQRAALTNIVIIVAAAAFGFLTQQGGLRASSLGVTVPLCALGTFGALASAKYGERWAVHSGLAGRLRHELGVRHPGLGLPDLIAGNQAVHRAKFPQVLKLKIWMLWVVLHAAIALGGLLLSVWIVVTL</sequence>
<dbReference type="AlphaFoldDB" id="A0A4P6U079"/>
<keyword evidence="1" id="KW-0812">Transmembrane</keyword>
<keyword evidence="3" id="KW-1185">Reference proteome</keyword>
<keyword evidence="1" id="KW-0472">Membrane</keyword>
<dbReference type="GeneID" id="300101449"/>
<evidence type="ECO:0000313" key="2">
    <source>
        <dbReference type="EMBL" id="QBJ92573.1"/>
    </source>
</evidence>
<name>A0A4P6U079_STRSO</name>
<organism evidence="2 3">
    <name type="scientific">Streptomyces seoulensis</name>
    <dbReference type="NCBI Taxonomy" id="73044"/>
    <lineage>
        <taxon>Bacteria</taxon>
        <taxon>Bacillati</taxon>
        <taxon>Actinomycetota</taxon>
        <taxon>Actinomycetes</taxon>
        <taxon>Kitasatosporales</taxon>
        <taxon>Streptomycetaceae</taxon>
        <taxon>Streptomyces</taxon>
    </lineage>
</organism>
<feature type="transmembrane region" description="Helical" evidence="1">
    <location>
        <begin position="28"/>
        <end position="46"/>
    </location>
</feature>
<dbReference type="KEGG" id="sseo:D0Z67_21305"/>
<dbReference type="RefSeq" id="WP_031183723.1">
    <property type="nucleotide sequence ID" value="NZ_CP032229.1"/>
</dbReference>
<dbReference type="EMBL" id="CP032229">
    <property type="protein sequence ID" value="QBJ92573.1"/>
    <property type="molecule type" value="Genomic_DNA"/>
</dbReference>
<dbReference type="OrthoDB" id="3390413at2"/>
<proteinExistence type="predicted"/>
<keyword evidence="1" id="KW-1133">Transmembrane helix</keyword>
<protein>
    <submittedName>
        <fullName evidence="2">Uncharacterized protein</fullName>
    </submittedName>
</protein>
<reference evidence="2 3" key="1">
    <citation type="submission" date="2018-08" db="EMBL/GenBank/DDBJ databases">
        <title>The complete genome sequence of Streptomyces seoulensis, a pioneer strain for nickel superoxide dismutase discovery.</title>
        <authorList>
            <person name="Shin J."/>
            <person name="Lee J.-S."/>
            <person name="Lee E.-J."/>
            <person name="Youn H.-D."/>
        </authorList>
    </citation>
    <scope>NUCLEOTIDE SEQUENCE [LARGE SCALE GENOMIC DNA]</scope>
    <source>
        <strain evidence="2 3">KCTC 9819</strain>
    </source>
</reference>
<feature type="transmembrane region" description="Helical" evidence="1">
    <location>
        <begin position="126"/>
        <end position="149"/>
    </location>
</feature>
<gene>
    <name evidence="2" type="ORF">D0Z67_21305</name>
</gene>
<accession>A0A4P6U079</accession>